<dbReference type="PANTHER" id="PTHR30605:SF0">
    <property type="entry name" value="ANHYDRO-N-ACETYLMURAMIC ACID KINASE"/>
    <property type="match status" value="1"/>
</dbReference>
<keyword evidence="1" id="KW-0067">ATP-binding</keyword>
<dbReference type="InterPro" id="IPR043129">
    <property type="entry name" value="ATPase_NBD"/>
</dbReference>
<keyword evidence="3" id="KW-1185">Reference proteome</keyword>
<protein>
    <recommendedName>
        <fullName evidence="1">Anhydro-N-acetylmuramic acid kinase</fullName>
        <ecNumber evidence="1">2.7.1.170</ecNumber>
    </recommendedName>
    <alternativeName>
        <fullName evidence="1">AnhMurNAc kinase</fullName>
    </alternativeName>
</protein>
<gene>
    <name evidence="1" type="primary">anmK</name>
    <name evidence="2" type="ORF">LJD61_13935</name>
</gene>
<proteinExistence type="inferred from homology"/>
<dbReference type="PANTHER" id="PTHR30605">
    <property type="entry name" value="ANHYDRO-N-ACETYLMURAMIC ACID KINASE"/>
    <property type="match status" value="1"/>
</dbReference>
<keyword evidence="1" id="KW-0547">Nucleotide-binding</keyword>
<keyword evidence="1" id="KW-0119">Carbohydrate metabolism</keyword>
<dbReference type="RefSeq" id="WP_255228160.1">
    <property type="nucleotide sequence ID" value="NZ_JAJEKE010000013.1"/>
</dbReference>
<reference evidence="2 3" key="1">
    <citation type="submission" date="2021-10" db="EMBL/GenBank/DDBJ databases">
        <title>Lutispora strain m25 sp. nov., a thermophilic, non-spore-forming bacterium isolated from a lab-scale methanogenic bioreactor digesting anaerobic sludge.</title>
        <authorList>
            <person name="El Houari A."/>
            <person name="Mcdonald J."/>
        </authorList>
    </citation>
    <scope>NUCLEOTIDE SEQUENCE [LARGE SCALE GENOMIC DNA]</scope>
    <source>
        <strain evidence="3">m25</strain>
    </source>
</reference>
<keyword evidence="1 2" id="KW-0808">Transferase</keyword>
<name>A0ABT1NHC1_9FIRM</name>
<comment type="pathway">
    <text evidence="1">Amino-sugar metabolism; 1,6-anhydro-N-acetylmuramate degradation.</text>
</comment>
<evidence type="ECO:0000256" key="1">
    <source>
        <dbReference type="HAMAP-Rule" id="MF_01270"/>
    </source>
</evidence>
<dbReference type="Pfam" id="PF03702">
    <property type="entry name" value="AnmK"/>
    <property type="match status" value="1"/>
</dbReference>
<comment type="similarity">
    <text evidence="1">Belongs to the anhydro-N-acetylmuramic acid kinase family.</text>
</comment>
<dbReference type="NCBIfam" id="NF007148">
    <property type="entry name" value="PRK09585.3-2"/>
    <property type="match status" value="1"/>
</dbReference>
<comment type="catalytic activity">
    <reaction evidence="1">
        <text>1,6-anhydro-N-acetyl-beta-muramate + ATP + H2O = N-acetyl-D-muramate 6-phosphate + ADP + H(+)</text>
        <dbReference type="Rhea" id="RHEA:24952"/>
        <dbReference type="ChEBI" id="CHEBI:15377"/>
        <dbReference type="ChEBI" id="CHEBI:15378"/>
        <dbReference type="ChEBI" id="CHEBI:30616"/>
        <dbReference type="ChEBI" id="CHEBI:58690"/>
        <dbReference type="ChEBI" id="CHEBI:58722"/>
        <dbReference type="ChEBI" id="CHEBI:456216"/>
        <dbReference type="EC" id="2.7.1.170"/>
    </reaction>
</comment>
<evidence type="ECO:0000313" key="2">
    <source>
        <dbReference type="EMBL" id="MCQ1530638.1"/>
    </source>
</evidence>
<dbReference type="InterPro" id="IPR005338">
    <property type="entry name" value="Anhydro_N_Ac-Mur_kinase"/>
</dbReference>
<accession>A0ABT1NHC1</accession>
<dbReference type="CDD" id="cd24050">
    <property type="entry name" value="ASKHA_NBD_ANMK"/>
    <property type="match status" value="1"/>
</dbReference>
<comment type="caution">
    <text evidence="2">The sequence shown here is derived from an EMBL/GenBank/DDBJ whole genome shotgun (WGS) entry which is preliminary data.</text>
</comment>
<dbReference type="Gene3D" id="3.30.420.40">
    <property type="match status" value="2"/>
</dbReference>
<keyword evidence="1 2" id="KW-0418">Kinase</keyword>
<dbReference type="EC" id="2.7.1.170" evidence="1"/>
<sequence length="435" mass="47211">MIDILNTELTRSKSPASIGGGCQRADKSSMDSTNIQRELNLPLNEVSFNNIIKKDKKLCIGLMSGTSLDGIDAALVEIEGNYKDTKVRLLEFLTLPYSQVERESILKLCSPDTSKINDICEMNVYLGNKMGQAAVKVAQKAGMSLKEIDFISSHGQTIYHMPEKNSTFQIGELAVIAAVTEAITVGDFRPSDMAYGGQGAPLVPYVDYLLFSHPDKSRVLLNIGGMSNITVLKADGNEDDVWAFDTGPGNVLIDAVMKIGTNGRMNYDLGGVMALSGRTCLDWLSKILAEDSYLDKKPPKSTGREYYTLDYAGKLYTDGIGMGLSFNDILATITCYTAHAVESQLRRFVEPKCKVDEVFVSGGGVHNKALMQELKRIIKAEVKSAEELDFSVDAKEAVAFAILGNEFLSGRTNNLPGATGAAKKVVMGKLALPSK</sequence>
<dbReference type="SUPFAM" id="SSF53067">
    <property type="entry name" value="Actin-like ATPase domain"/>
    <property type="match status" value="1"/>
</dbReference>
<feature type="binding site" evidence="1">
    <location>
        <begin position="65"/>
        <end position="72"/>
    </location>
    <ligand>
        <name>ATP</name>
        <dbReference type="ChEBI" id="CHEBI:30616"/>
    </ligand>
</feature>
<dbReference type="EMBL" id="JAJEKE010000013">
    <property type="protein sequence ID" value="MCQ1530638.1"/>
    <property type="molecule type" value="Genomic_DNA"/>
</dbReference>
<organism evidence="2 3">
    <name type="scientific">Lutispora saccharofermentans</name>
    <dbReference type="NCBI Taxonomy" id="3024236"/>
    <lineage>
        <taxon>Bacteria</taxon>
        <taxon>Bacillati</taxon>
        <taxon>Bacillota</taxon>
        <taxon>Clostridia</taxon>
        <taxon>Lutisporales</taxon>
        <taxon>Lutisporaceae</taxon>
        <taxon>Lutispora</taxon>
    </lineage>
</organism>
<comment type="function">
    <text evidence="1">Catalyzes the specific phosphorylation of 1,6-anhydro-N-acetylmuramic acid (anhMurNAc) with the simultaneous cleavage of the 1,6-anhydro ring, generating MurNAc-6-P. Is required for the utilization of anhMurNAc either imported from the medium or derived from its own cell wall murein, and thus plays a role in cell wall recycling.</text>
</comment>
<evidence type="ECO:0000313" key="3">
    <source>
        <dbReference type="Proteomes" id="UP001651880"/>
    </source>
</evidence>
<dbReference type="HAMAP" id="MF_01270">
    <property type="entry name" value="AnhMurNAc_kinase"/>
    <property type="match status" value="1"/>
</dbReference>
<comment type="pathway">
    <text evidence="1">Cell wall biogenesis; peptidoglycan recycling.</text>
</comment>
<dbReference type="GO" id="GO:0016301">
    <property type="term" value="F:kinase activity"/>
    <property type="evidence" value="ECO:0007669"/>
    <property type="project" value="UniProtKB-KW"/>
</dbReference>
<dbReference type="Proteomes" id="UP001651880">
    <property type="component" value="Unassembled WGS sequence"/>
</dbReference>